<dbReference type="CDD" id="cd00761">
    <property type="entry name" value="Glyco_tranf_GTA_type"/>
    <property type="match status" value="1"/>
</dbReference>
<feature type="domain" description="Glycosyltransferase 2-like" evidence="1">
    <location>
        <begin position="2"/>
        <end position="76"/>
    </location>
</feature>
<gene>
    <name evidence="2" type="ORF">AIOL_002373</name>
</gene>
<reference evidence="2 3" key="1">
    <citation type="submission" date="2015-06" db="EMBL/GenBank/DDBJ databases">
        <title>Draft genome sequence of an Alphaproteobacteria species associated to the Mediterranean sponge Oscarella lobularis.</title>
        <authorList>
            <person name="Jourda C."/>
            <person name="Santini S."/>
            <person name="Claverie J.-M."/>
        </authorList>
    </citation>
    <scope>NUCLEOTIDE SEQUENCE [LARGE SCALE GENOMIC DNA]</scope>
    <source>
        <strain evidence="2">IGS</strain>
    </source>
</reference>
<keyword evidence="3" id="KW-1185">Reference proteome</keyword>
<evidence type="ECO:0000259" key="1">
    <source>
        <dbReference type="Pfam" id="PF00535"/>
    </source>
</evidence>
<evidence type="ECO:0000313" key="2">
    <source>
        <dbReference type="EMBL" id="KMW57410.1"/>
    </source>
</evidence>
<sequence length="286" mass="32576">MICEDCSTDGTRDVLSRYRDKHPDIIKLHFNAQNLGIWGNLNKVSKLASGDVVSYLGGDDWFAPDLLANMNQTIANSGLDPQKDKFRILPNTIIWSPGHQDRLPHNEDHIKSYTPPGLFLRNLNHSRLQGISAALHRCFPDYADNSDDIGSWADLVQEVEFAKHAEHLLIGDYDGSYYRQFVGVVAKQSDRELSESYLRAVEQIIENASSENGELAECDKSYAQILAGMVRQEIDTDLPALFPLTKQVYRHLRNFPQDRKIVSRRLRIIWEKSLGNALKRKLGLMR</sequence>
<proteinExistence type="predicted"/>
<dbReference type="EMBL" id="LFTY01000002">
    <property type="protein sequence ID" value="KMW57410.1"/>
    <property type="molecule type" value="Genomic_DNA"/>
</dbReference>
<dbReference type="AlphaFoldDB" id="A0A0J9E3N6"/>
<name>A0A0J9E3N6_9RHOB</name>
<dbReference type="InterPro" id="IPR001173">
    <property type="entry name" value="Glyco_trans_2-like"/>
</dbReference>
<organism evidence="2 3">
    <name type="scientific">Candidatus Rhodobacter oscarellae</name>
    <dbReference type="NCBI Taxonomy" id="1675527"/>
    <lineage>
        <taxon>Bacteria</taxon>
        <taxon>Pseudomonadati</taxon>
        <taxon>Pseudomonadota</taxon>
        <taxon>Alphaproteobacteria</taxon>
        <taxon>Rhodobacterales</taxon>
        <taxon>Rhodobacter group</taxon>
        <taxon>Rhodobacter</taxon>
    </lineage>
</organism>
<dbReference type="Proteomes" id="UP000037178">
    <property type="component" value="Unassembled WGS sequence"/>
</dbReference>
<dbReference type="Pfam" id="PF00535">
    <property type="entry name" value="Glycos_transf_2"/>
    <property type="match status" value="1"/>
</dbReference>
<evidence type="ECO:0000313" key="3">
    <source>
        <dbReference type="Proteomes" id="UP000037178"/>
    </source>
</evidence>
<dbReference type="Gene3D" id="3.90.550.10">
    <property type="entry name" value="Spore Coat Polysaccharide Biosynthesis Protein SpsA, Chain A"/>
    <property type="match status" value="1"/>
</dbReference>
<dbReference type="SUPFAM" id="SSF53448">
    <property type="entry name" value="Nucleotide-diphospho-sugar transferases"/>
    <property type="match status" value="1"/>
</dbReference>
<dbReference type="PATRIC" id="fig|1675527.3.peg.2487"/>
<comment type="caution">
    <text evidence="2">The sequence shown here is derived from an EMBL/GenBank/DDBJ whole genome shotgun (WGS) entry which is preliminary data.</text>
</comment>
<dbReference type="InterPro" id="IPR029044">
    <property type="entry name" value="Nucleotide-diphossugar_trans"/>
</dbReference>
<protein>
    <recommendedName>
        <fullName evidence="1">Glycosyltransferase 2-like domain-containing protein</fullName>
    </recommendedName>
</protein>
<accession>A0A0J9E3N6</accession>